<dbReference type="SUPFAM" id="SSF51445">
    <property type="entry name" value="(Trans)glycosidases"/>
    <property type="match status" value="1"/>
</dbReference>
<accession>A0A172U2D3</accession>
<name>A0A172U2D3_9BACT</name>
<dbReference type="Gene3D" id="3.30.379.10">
    <property type="entry name" value="Chitobiase/beta-hexosaminidase domain 2-like"/>
    <property type="match status" value="1"/>
</dbReference>
<dbReference type="KEGG" id="fla:SY85_11680"/>
<dbReference type="InterPro" id="IPR017853">
    <property type="entry name" value="GH"/>
</dbReference>
<dbReference type="SUPFAM" id="SSF55545">
    <property type="entry name" value="beta-N-acetylhexosaminidase-like domain"/>
    <property type="match status" value="1"/>
</dbReference>
<gene>
    <name evidence="2" type="ORF">SY85_11680</name>
</gene>
<dbReference type="InterPro" id="IPR029018">
    <property type="entry name" value="Hex-like_dom2"/>
</dbReference>
<dbReference type="OrthoDB" id="7167803at2"/>
<reference evidence="2 3" key="2">
    <citation type="journal article" date="2016" name="Int. J. Syst. Evol. Microbiol.">
        <title>Flavisolibacter tropicus sp. nov., isolated from tropical soil.</title>
        <authorList>
            <person name="Lee J.J."/>
            <person name="Kang M.S."/>
            <person name="Kim G.S."/>
            <person name="Lee C.S."/>
            <person name="Lim S."/>
            <person name="Lee J."/>
            <person name="Roh S.H."/>
            <person name="Kang H."/>
            <person name="Ha J.M."/>
            <person name="Bae S."/>
            <person name="Jung H.Y."/>
            <person name="Kim M.K."/>
        </authorList>
    </citation>
    <scope>NUCLEOTIDE SEQUENCE [LARGE SCALE GENOMIC DNA]</scope>
    <source>
        <strain evidence="2 3">LCS9</strain>
    </source>
</reference>
<evidence type="ECO:0008006" key="4">
    <source>
        <dbReference type="Google" id="ProtNLM"/>
    </source>
</evidence>
<evidence type="ECO:0000256" key="1">
    <source>
        <dbReference type="ARBA" id="ARBA00022801"/>
    </source>
</evidence>
<dbReference type="GO" id="GO:0016798">
    <property type="term" value="F:hydrolase activity, acting on glycosyl bonds"/>
    <property type="evidence" value="ECO:0007669"/>
    <property type="project" value="UniProtKB-KW"/>
</dbReference>
<dbReference type="AlphaFoldDB" id="A0A172U2D3"/>
<evidence type="ECO:0000313" key="3">
    <source>
        <dbReference type="Proteomes" id="UP000077177"/>
    </source>
</evidence>
<reference evidence="3" key="1">
    <citation type="submission" date="2015-01" db="EMBL/GenBank/DDBJ databases">
        <title>Flavisolibacter sp./LCS9/ whole genome sequencing.</title>
        <authorList>
            <person name="Kim M.K."/>
            <person name="Srinivasan S."/>
            <person name="Lee J.-J."/>
        </authorList>
    </citation>
    <scope>NUCLEOTIDE SEQUENCE [LARGE SCALE GENOMIC DNA]</scope>
    <source>
        <strain evidence="3">LCS9</strain>
    </source>
</reference>
<keyword evidence="1" id="KW-0378">Hydrolase</keyword>
<dbReference type="PATRIC" id="fig|1492898.3.peg.2517"/>
<dbReference type="Proteomes" id="UP000077177">
    <property type="component" value="Chromosome"/>
</dbReference>
<evidence type="ECO:0000313" key="2">
    <source>
        <dbReference type="EMBL" id="ANE53446.1"/>
    </source>
</evidence>
<sequence length="791" mass="88843">MPVVKVAPSINLSAASLVLAPGMSKQERKAAEMLLEEVEKRSMVRWPIEDQLAKEGKTSVVLGRRSELIRAYPELANSLTTNNADKPEGYQIVCTKQNQIIVAGNDARGVLYGAGRLLRLLNYSPATVSLNANTAINTAPQYPLRGHQLGYRPKTNSYDAWDVKMWEQYIRDLVIFGANAIELIPPVSDDDSTSPHFPLPQIKMMAEMSRIAADYGIECWVWYPALEKSYADPATVQKAVKEWGDVLRQLPRVDAVFVPGGDPGHTPPKDLFPMLEKQTAQLQKLHPGAKMWMSPQGFTADWMNDFYQLMKAEPIWLEGIVFGPQQRESIQDLSAKLPKRYKLRFYPDITHTIRAQYPVPDWDFAYRYTLNREPINPRPIDEANIFRKLQPIMAHGFLTYSEGCNDDVNKFVWSGLGWDASADITSILTDYSRYFIGADKADAFAQGLLSLEQNWRGPLAVNQTVQTTLLQFQDMERTATPSQLLNWRFQQAMYRAYYDASLRSRLITEMAQEEKAMEILRKAPLLGSVSAIEAAKQALDRNNCSPSIFRGRAFELAEALYQSIRMQLSVSKYKAIAIGRGANLDLIDFPLTNAPWLNSRLAEVEKLSTEADRLRMINDILNYNNPGAGGFYDDLGNPYAQPHLVKGTSYDDDPAYLQAPMSGFTVRFQDNTARVSAATFAESLHDRPLEMLYTNLNKNAQYRLRIVYGAEAKSDIQLMANGSYTVHPMRAKEMNLQPVEFDLPTSLTENGQLRLSWTRPAGLGGSGRGAQVSEVWLIPVTEAPASATKPL</sequence>
<dbReference type="GO" id="GO:0005975">
    <property type="term" value="P:carbohydrate metabolic process"/>
    <property type="evidence" value="ECO:0007669"/>
    <property type="project" value="UniProtKB-ARBA"/>
</dbReference>
<dbReference type="EMBL" id="CP011390">
    <property type="protein sequence ID" value="ANE53446.1"/>
    <property type="molecule type" value="Genomic_DNA"/>
</dbReference>
<proteinExistence type="predicted"/>
<keyword evidence="3" id="KW-1185">Reference proteome</keyword>
<organism evidence="2 3">
    <name type="scientific">Flavisolibacter tropicus</name>
    <dbReference type="NCBI Taxonomy" id="1492898"/>
    <lineage>
        <taxon>Bacteria</taxon>
        <taxon>Pseudomonadati</taxon>
        <taxon>Bacteroidota</taxon>
        <taxon>Chitinophagia</taxon>
        <taxon>Chitinophagales</taxon>
        <taxon>Chitinophagaceae</taxon>
        <taxon>Flavisolibacter</taxon>
    </lineage>
</organism>
<protein>
    <recommendedName>
        <fullName evidence="4">Alpha glucuronidase N-terminal domain-containing protein</fullName>
    </recommendedName>
</protein>